<dbReference type="SUPFAM" id="SSF50129">
    <property type="entry name" value="GroES-like"/>
    <property type="match status" value="1"/>
</dbReference>
<evidence type="ECO:0000256" key="1">
    <source>
        <dbReference type="SAM" id="MobiDB-lite"/>
    </source>
</evidence>
<evidence type="ECO:0000313" key="2">
    <source>
        <dbReference type="EMBL" id="UWU18062.1"/>
    </source>
</evidence>
<dbReference type="InterPro" id="IPR011032">
    <property type="entry name" value="GroES-like_sf"/>
</dbReference>
<dbReference type="Gene3D" id="3.90.180.10">
    <property type="entry name" value="Medium-chain alcohol dehydrogenases, catalytic domain"/>
    <property type="match status" value="1"/>
</dbReference>
<evidence type="ECO:0000313" key="3">
    <source>
        <dbReference type="Proteomes" id="UP001060123"/>
    </source>
</evidence>
<protein>
    <recommendedName>
        <fullName evidence="4">Alcohol dehydrogenase-like protein</fullName>
    </recommendedName>
</protein>
<feature type="region of interest" description="Disordered" evidence="1">
    <location>
        <begin position="46"/>
        <end position="83"/>
    </location>
</feature>
<evidence type="ECO:0008006" key="4">
    <source>
        <dbReference type="Google" id="ProtNLM"/>
    </source>
</evidence>
<accession>A0ABY5XTV9</accession>
<dbReference type="Proteomes" id="UP001060123">
    <property type="component" value="Plasmid pWSM1592_1"/>
</dbReference>
<organism evidence="2 3">
    <name type="scientific">Rhizobium sullae</name>
    <name type="common">Rhizobium hedysari</name>
    <dbReference type="NCBI Taxonomy" id="50338"/>
    <lineage>
        <taxon>Bacteria</taxon>
        <taxon>Pseudomonadati</taxon>
        <taxon>Pseudomonadota</taxon>
        <taxon>Alphaproteobacteria</taxon>
        <taxon>Hyphomicrobiales</taxon>
        <taxon>Rhizobiaceae</taxon>
        <taxon>Rhizobium/Agrobacterium group</taxon>
        <taxon>Rhizobium</taxon>
    </lineage>
</organism>
<keyword evidence="2" id="KW-0614">Plasmid</keyword>
<name>A0ABY5XTV9_RHISU</name>
<keyword evidence="3" id="KW-1185">Reference proteome</keyword>
<gene>
    <name evidence="2" type="ORF">N2599_22500</name>
</gene>
<sequence>MSETMRALVMYAPGGPEVLQVRTITKPKIERPSDVLVRIRAAGVNPADWQNRKSGQRHDPRAETGSPTGDLPDIEMLEDAGLI</sequence>
<dbReference type="EMBL" id="CP104144">
    <property type="protein sequence ID" value="UWU18062.1"/>
    <property type="molecule type" value="Genomic_DNA"/>
</dbReference>
<reference evidence="2" key="1">
    <citation type="submission" date="2022-09" db="EMBL/GenBank/DDBJ databases">
        <title>Australian commercial rhizobial inoculants.</title>
        <authorList>
            <person name="Kohlmeier M.G."/>
            <person name="O'Hara G.W."/>
            <person name="Colombi E."/>
            <person name="Ramsay J.P."/>
            <person name="Terpolilli J."/>
        </authorList>
    </citation>
    <scope>NUCLEOTIDE SEQUENCE</scope>
    <source>
        <strain evidence="2">WSM1592</strain>
        <plasmid evidence="2">pWSM1592_1</plasmid>
    </source>
</reference>
<feature type="compositionally biased region" description="Acidic residues" evidence="1">
    <location>
        <begin position="72"/>
        <end position="83"/>
    </location>
</feature>
<geneLocation type="plasmid" evidence="2 3">
    <name>pWSM1592_1</name>
</geneLocation>
<dbReference type="RefSeq" id="WP_027512704.1">
    <property type="nucleotide sequence ID" value="NZ_CP104144.1"/>
</dbReference>
<proteinExistence type="predicted"/>